<evidence type="ECO:0000256" key="2">
    <source>
        <dbReference type="ARBA" id="ARBA00023002"/>
    </source>
</evidence>
<protein>
    <submittedName>
        <fullName evidence="4">NAD(P)H dehydrogenase (Quinone)</fullName>
        <ecNumber evidence="4">1.6.5.2</ecNumber>
    </submittedName>
</protein>
<dbReference type="Proteomes" id="UP001224122">
    <property type="component" value="Unassembled WGS sequence"/>
</dbReference>
<dbReference type="GO" id="GO:0003955">
    <property type="term" value="F:NAD(P)H dehydrogenase (quinone) activity"/>
    <property type="evidence" value="ECO:0007669"/>
    <property type="project" value="UniProtKB-EC"/>
</dbReference>
<evidence type="ECO:0000313" key="4">
    <source>
        <dbReference type="EMBL" id="MDQ0199317.1"/>
    </source>
</evidence>
<comment type="caution">
    <text evidence="4">The sequence shown here is derived from an EMBL/GenBank/DDBJ whole genome shotgun (WGS) entry which is preliminary data.</text>
</comment>
<feature type="domain" description="Flavodoxin-like fold" evidence="3">
    <location>
        <begin position="1"/>
        <end position="184"/>
    </location>
</feature>
<name>A0ABT9XWR2_9BACI</name>
<sequence length="195" mass="23041">MKILVIYTHPNHKSLCYEFLQKVINGSNENPNIKELQVLDLYEEGFNPLLVFNEHKQRRDMYRDPHLEKYRKQLTWADKIVFVYPIWWGRPPAMLMGYIDQLFAANFAYKDKKGLLPEGLLKGKSVVCVSTMKGPTNYPLLWLNNSHKILMKKALFNFVGIKNVKFFEFGNMENPKGKQTKKLEKIYRYFKKVDG</sequence>
<dbReference type="RefSeq" id="WP_307408075.1">
    <property type="nucleotide sequence ID" value="NZ_JAUSTW010000003.1"/>
</dbReference>
<proteinExistence type="inferred from homology"/>
<accession>A0ABT9XWR2</accession>
<keyword evidence="5" id="KW-1185">Reference proteome</keyword>
<gene>
    <name evidence="4" type="ORF">J2S10_002475</name>
</gene>
<dbReference type="Gene3D" id="3.40.50.360">
    <property type="match status" value="1"/>
</dbReference>
<evidence type="ECO:0000256" key="1">
    <source>
        <dbReference type="ARBA" id="ARBA00006252"/>
    </source>
</evidence>
<dbReference type="EMBL" id="JAUSTW010000003">
    <property type="protein sequence ID" value="MDQ0199317.1"/>
    <property type="molecule type" value="Genomic_DNA"/>
</dbReference>
<dbReference type="Pfam" id="PF02525">
    <property type="entry name" value="Flavodoxin_2"/>
    <property type="match status" value="1"/>
</dbReference>
<dbReference type="PANTHER" id="PTHR10204:SF34">
    <property type="entry name" value="NAD(P)H DEHYDROGENASE [QUINONE] 1 ISOFORM 1"/>
    <property type="match status" value="1"/>
</dbReference>
<evidence type="ECO:0000313" key="5">
    <source>
        <dbReference type="Proteomes" id="UP001224122"/>
    </source>
</evidence>
<reference evidence="4 5" key="1">
    <citation type="submission" date="2023-07" db="EMBL/GenBank/DDBJ databases">
        <title>Genomic Encyclopedia of Type Strains, Phase IV (KMG-IV): sequencing the most valuable type-strain genomes for metagenomic binning, comparative biology and taxonomic classification.</title>
        <authorList>
            <person name="Goeker M."/>
        </authorList>
    </citation>
    <scope>NUCLEOTIDE SEQUENCE [LARGE SCALE GENOMIC DNA]</scope>
    <source>
        <strain evidence="4 5">DSM 27594</strain>
    </source>
</reference>
<dbReference type="SUPFAM" id="SSF52218">
    <property type="entry name" value="Flavoproteins"/>
    <property type="match status" value="1"/>
</dbReference>
<dbReference type="EC" id="1.6.5.2" evidence="4"/>
<dbReference type="InterPro" id="IPR029039">
    <property type="entry name" value="Flavoprotein-like_sf"/>
</dbReference>
<dbReference type="PANTHER" id="PTHR10204">
    <property type="entry name" value="NAD P H OXIDOREDUCTASE-RELATED"/>
    <property type="match status" value="1"/>
</dbReference>
<organism evidence="4 5">
    <name type="scientific">Neobacillus ginsengisoli</name>
    <dbReference type="NCBI Taxonomy" id="904295"/>
    <lineage>
        <taxon>Bacteria</taxon>
        <taxon>Bacillati</taxon>
        <taxon>Bacillota</taxon>
        <taxon>Bacilli</taxon>
        <taxon>Bacillales</taxon>
        <taxon>Bacillaceae</taxon>
        <taxon>Neobacillus</taxon>
    </lineage>
</organism>
<evidence type="ECO:0000259" key="3">
    <source>
        <dbReference type="Pfam" id="PF02525"/>
    </source>
</evidence>
<dbReference type="InterPro" id="IPR003680">
    <property type="entry name" value="Flavodoxin_fold"/>
</dbReference>
<comment type="similarity">
    <text evidence="1">Belongs to the NAD(P)H dehydrogenase (quinone) family.</text>
</comment>
<dbReference type="InterPro" id="IPR051545">
    <property type="entry name" value="NAD(P)H_dehydrogenase_qn"/>
</dbReference>
<keyword evidence="2 4" id="KW-0560">Oxidoreductase</keyword>